<dbReference type="InterPro" id="IPR036594">
    <property type="entry name" value="Meth_synthase_dom"/>
</dbReference>
<dbReference type="NCBIfam" id="TIGR01764">
    <property type="entry name" value="excise"/>
    <property type="match status" value="1"/>
</dbReference>
<dbReference type="HOGENOM" id="CLU_996656_0_0_7"/>
<dbReference type="Gene3D" id="3.40.50.280">
    <property type="entry name" value="Cobalamin-binding domain"/>
    <property type="match status" value="1"/>
</dbReference>
<evidence type="ECO:0000259" key="2">
    <source>
        <dbReference type="Pfam" id="PF12728"/>
    </source>
</evidence>
<dbReference type="STRING" id="502025.Hoch_6401"/>
<protein>
    <submittedName>
        <fullName evidence="3">DNA binding domain protein, excisionase family</fullName>
    </submittedName>
</protein>
<evidence type="ECO:0000313" key="4">
    <source>
        <dbReference type="Proteomes" id="UP000001880"/>
    </source>
</evidence>
<dbReference type="GO" id="GO:0046872">
    <property type="term" value="F:metal ion binding"/>
    <property type="evidence" value="ECO:0007669"/>
    <property type="project" value="InterPro"/>
</dbReference>
<dbReference type="AlphaFoldDB" id="D0LP44"/>
<dbReference type="KEGG" id="hoh:Hoch_6401"/>
<dbReference type="GO" id="GO:0003677">
    <property type="term" value="F:DNA binding"/>
    <property type="evidence" value="ECO:0007669"/>
    <property type="project" value="InterPro"/>
</dbReference>
<reference evidence="3 4" key="1">
    <citation type="journal article" date="2010" name="Stand. Genomic Sci.">
        <title>Complete genome sequence of Haliangium ochraceum type strain (SMP-2).</title>
        <authorList>
            <consortium name="US DOE Joint Genome Institute (JGI-PGF)"/>
            <person name="Ivanova N."/>
            <person name="Daum C."/>
            <person name="Lang E."/>
            <person name="Abt B."/>
            <person name="Kopitz M."/>
            <person name="Saunders E."/>
            <person name="Lapidus A."/>
            <person name="Lucas S."/>
            <person name="Glavina Del Rio T."/>
            <person name="Nolan M."/>
            <person name="Tice H."/>
            <person name="Copeland A."/>
            <person name="Cheng J.F."/>
            <person name="Chen F."/>
            <person name="Bruce D."/>
            <person name="Goodwin L."/>
            <person name="Pitluck S."/>
            <person name="Mavromatis K."/>
            <person name="Pati A."/>
            <person name="Mikhailova N."/>
            <person name="Chen A."/>
            <person name="Palaniappan K."/>
            <person name="Land M."/>
            <person name="Hauser L."/>
            <person name="Chang Y.J."/>
            <person name="Jeffries C.D."/>
            <person name="Detter J.C."/>
            <person name="Brettin T."/>
            <person name="Rohde M."/>
            <person name="Goker M."/>
            <person name="Bristow J."/>
            <person name="Markowitz V."/>
            <person name="Eisen J.A."/>
            <person name="Hugenholtz P."/>
            <person name="Kyrpides N.C."/>
            <person name="Klenk H.P."/>
        </authorList>
    </citation>
    <scope>NUCLEOTIDE SEQUENCE [LARGE SCALE GENOMIC DNA]</scope>
    <source>
        <strain evidence="4">DSM 14365 / CIP 107738 / JCM 11303 / AJ 13395 / SMP-2</strain>
    </source>
</reference>
<dbReference type="InterPro" id="IPR010093">
    <property type="entry name" value="SinI_DNA-bd"/>
</dbReference>
<dbReference type="eggNOG" id="COG5012">
    <property type="taxonomic scope" value="Bacteria"/>
</dbReference>
<dbReference type="Gene3D" id="1.10.1240.10">
    <property type="entry name" value="Methionine synthase domain"/>
    <property type="match status" value="1"/>
</dbReference>
<dbReference type="SUPFAM" id="SSF52242">
    <property type="entry name" value="Cobalamin (vitamin B12)-binding domain"/>
    <property type="match status" value="1"/>
</dbReference>
<dbReference type="InterPro" id="IPR036724">
    <property type="entry name" value="Cobalamin-bd_sf"/>
</dbReference>
<dbReference type="RefSeq" id="WP_012831462.1">
    <property type="nucleotide sequence ID" value="NC_013440.1"/>
</dbReference>
<dbReference type="Proteomes" id="UP000001880">
    <property type="component" value="Chromosome"/>
</dbReference>
<dbReference type="Gene3D" id="1.10.1660.10">
    <property type="match status" value="1"/>
</dbReference>
<dbReference type="InterPro" id="IPR009061">
    <property type="entry name" value="DNA-bd_dom_put_sf"/>
</dbReference>
<evidence type="ECO:0000259" key="1">
    <source>
        <dbReference type="Pfam" id="PF02607"/>
    </source>
</evidence>
<feature type="domain" description="B12-binding N-terminal" evidence="1">
    <location>
        <begin position="78"/>
        <end position="142"/>
    </location>
</feature>
<organism evidence="3 4">
    <name type="scientific">Haliangium ochraceum (strain DSM 14365 / JCM 11303 / SMP-2)</name>
    <dbReference type="NCBI Taxonomy" id="502025"/>
    <lineage>
        <taxon>Bacteria</taxon>
        <taxon>Pseudomonadati</taxon>
        <taxon>Myxococcota</taxon>
        <taxon>Polyangia</taxon>
        <taxon>Haliangiales</taxon>
        <taxon>Kofleriaceae</taxon>
        <taxon>Haliangium</taxon>
    </lineage>
</organism>
<feature type="domain" description="Helix-turn-helix" evidence="2">
    <location>
        <begin position="9"/>
        <end position="56"/>
    </location>
</feature>
<gene>
    <name evidence="3" type="ordered locus">Hoch_6401</name>
</gene>
<dbReference type="OrthoDB" id="5416564at2"/>
<dbReference type="EMBL" id="CP001804">
    <property type="protein sequence ID" value="ACY18870.1"/>
    <property type="molecule type" value="Genomic_DNA"/>
</dbReference>
<dbReference type="InterPro" id="IPR041657">
    <property type="entry name" value="HTH_17"/>
</dbReference>
<dbReference type="SUPFAM" id="SSF46955">
    <property type="entry name" value="Putative DNA-binding domain"/>
    <property type="match status" value="1"/>
</dbReference>
<dbReference type="Pfam" id="PF12728">
    <property type="entry name" value="HTH_17"/>
    <property type="match status" value="1"/>
</dbReference>
<dbReference type="Pfam" id="PF02607">
    <property type="entry name" value="B12-binding_2"/>
    <property type="match status" value="1"/>
</dbReference>
<dbReference type="CDD" id="cd04762">
    <property type="entry name" value="HTH_MerR-trunc"/>
    <property type="match status" value="1"/>
</dbReference>
<name>D0LP44_HALO1</name>
<dbReference type="eggNOG" id="COG0789">
    <property type="taxonomic scope" value="Bacteria"/>
</dbReference>
<keyword evidence="4" id="KW-1185">Reference proteome</keyword>
<dbReference type="InterPro" id="IPR003759">
    <property type="entry name" value="Cbl-bd_cap"/>
</dbReference>
<dbReference type="GO" id="GO:0031419">
    <property type="term" value="F:cobalamin binding"/>
    <property type="evidence" value="ECO:0007669"/>
    <property type="project" value="InterPro"/>
</dbReference>
<accession>D0LP44</accession>
<sequence length="279" mass="29784">MSNSVSDELMTTREAAALLGVGTTSIKRWADSGLLTCVKTPGGHRRFPRSSVEALLGQAVASQASHTGRVSDWMTLLLGRGDGESVVDALMAEHRERGTWAAVGDALGAVLDEIGRAWARGAITVIEEHVATERLQRGLARCSESLALSDDAPGAFLLTAEGDDHEVGLSLIELCLRENGWRSTWAGMRTPVYFACEFLATCDDELVAVSASQNSRDAAQLADQCQRLEAVCRDRGLRLVLGGAGLWPEEPAYAARVRTCAELHELLQPGQLAAVASEG</sequence>
<proteinExistence type="predicted"/>
<evidence type="ECO:0000313" key="3">
    <source>
        <dbReference type="EMBL" id="ACY18870.1"/>
    </source>
</evidence>